<dbReference type="RefSeq" id="WP_101264477.1">
    <property type="nucleotide sequence ID" value="NZ_NWTK01000002.1"/>
</dbReference>
<evidence type="ECO:0000313" key="1">
    <source>
        <dbReference type="EMBL" id="PKR55428.1"/>
    </source>
</evidence>
<accession>A0A2N3KY06</accession>
<evidence type="ECO:0000313" key="2">
    <source>
        <dbReference type="Proteomes" id="UP000233597"/>
    </source>
</evidence>
<dbReference type="AlphaFoldDB" id="A0A2N3KY06"/>
<protein>
    <submittedName>
        <fullName evidence="1">Uncharacterized protein</fullName>
    </submittedName>
</protein>
<dbReference type="EMBL" id="NWTK01000002">
    <property type="protein sequence ID" value="PKR55428.1"/>
    <property type="molecule type" value="Genomic_DNA"/>
</dbReference>
<organism evidence="1 2">
    <name type="scientific">Thalassospira marina</name>
    <dbReference type="NCBI Taxonomy" id="2048283"/>
    <lineage>
        <taxon>Bacteria</taxon>
        <taxon>Pseudomonadati</taxon>
        <taxon>Pseudomonadota</taxon>
        <taxon>Alphaproteobacteria</taxon>
        <taxon>Rhodospirillales</taxon>
        <taxon>Thalassospiraceae</taxon>
        <taxon>Thalassospira</taxon>
    </lineage>
</organism>
<comment type="caution">
    <text evidence="1">The sequence shown here is derived from an EMBL/GenBank/DDBJ whole genome shotgun (WGS) entry which is preliminary data.</text>
</comment>
<name>A0A2N3KY06_9PROT</name>
<gene>
    <name evidence="1" type="ORF">COO20_04455</name>
</gene>
<reference evidence="1 2" key="1">
    <citation type="submission" date="2017-09" db="EMBL/GenBank/DDBJ databases">
        <title>Biodiversity and function of Thalassospira species in the particle-attached aromatic-hydrocarbon-degrading consortia from the surface seawater of the South China Sea.</title>
        <authorList>
            <person name="Dong C."/>
            <person name="Liu R."/>
            <person name="Shao Z."/>
        </authorList>
    </citation>
    <scope>NUCLEOTIDE SEQUENCE [LARGE SCALE GENOMIC DNA]</scope>
    <source>
        <strain evidence="1 2">CSC1P2</strain>
    </source>
</reference>
<proteinExistence type="predicted"/>
<dbReference type="Proteomes" id="UP000233597">
    <property type="component" value="Unassembled WGS sequence"/>
</dbReference>
<sequence length="81" mass="8845">MAKLTPAQETVVDDLRGGSIIYSYHEDGAMKFRTLRGTCERLQVRKKTLDILVSRGVVSPCGDGLFGTTQTYRLAEASHGA</sequence>